<evidence type="ECO:0000313" key="7">
    <source>
        <dbReference type="EMBL" id="OYQ32697.1"/>
    </source>
</evidence>
<organism evidence="7 8">
    <name type="scientific">Niveispirillum lacus</name>
    <dbReference type="NCBI Taxonomy" id="1981099"/>
    <lineage>
        <taxon>Bacteria</taxon>
        <taxon>Pseudomonadati</taxon>
        <taxon>Pseudomonadota</taxon>
        <taxon>Alphaproteobacteria</taxon>
        <taxon>Rhodospirillales</taxon>
        <taxon>Azospirillaceae</taxon>
        <taxon>Niveispirillum</taxon>
    </lineage>
</organism>
<evidence type="ECO:0000256" key="4">
    <source>
        <dbReference type="PROSITE-ProRule" id="PRU00277"/>
    </source>
</evidence>
<dbReference type="Pfam" id="PF01346">
    <property type="entry name" value="FKBP_N"/>
    <property type="match status" value="1"/>
</dbReference>
<dbReference type="InterPro" id="IPR000774">
    <property type="entry name" value="PPIase_FKBP_N"/>
</dbReference>
<name>A0A255YTY5_9PROT</name>
<keyword evidence="3 4" id="KW-0413">Isomerase</keyword>
<dbReference type="EMBL" id="NOXU01000031">
    <property type="protein sequence ID" value="OYQ32697.1"/>
    <property type="molecule type" value="Genomic_DNA"/>
</dbReference>
<evidence type="ECO:0000256" key="3">
    <source>
        <dbReference type="ARBA" id="ARBA00023235"/>
    </source>
</evidence>
<evidence type="ECO:0000256" key="5">
    <source>
        <dbReference type="RuleBase" id="RU003915"/>
    </source>
</evidence>
<dbReference type="Proteomes" id="UP000216998">
    <property type="component" value="Unassembled WGS sequence"/>
</dbReference>
<keyword evidence="2 4" id="KW-0697">Rotamase</keyword>
<dbReference type="InterPro" id="IPR044609">
    <property type="entry name" value="FKBP2/11"/>
</dbReference>
<dbReference type="GO" id="GO:0003755">
    <property type="term" value="F:peptidyl-prolyl cis-trans isomerase activity"/>
    <property type="evidence" value="ECO:0007669"/>
    <property type="project" value="UniProtKB-UniRule"/>
</dbReference>
<proteinExistence type="inferred from homology"/>
<comment type="caution">
    <text evidence="7">The sequence shown here is derived from an EMBL/GenBank/DDBJ whole genome shotgun (WGS) entry which is preliminary data.</text>
</comment>
<evidence type="ECO:0000256" key="1">
    <source>
        <dbReference type="ARBA" id="ARBA00000971"/>
    </source>
</evidence>
<dbReference type="EC" id="5.2.1.8" evidence="5"/>
<comment type="catalytic activity">
    <reaction evidence="1 4 5">
        <text>[protein]-peptidylproline (omega=180) = [protein]-peptidylproline (omega=0)</text>
        <dbReference type="Rhea" id="RHEA:16237"/>
        <dbReference type="Rhea" id="RHEA-COMP:10747"/>
        <dbReference type="Rhea" id="RHEA-COMP:10748"/>
        <dbReference type="ChEBI" id="CHEBI:83833"/>
        <dbReference type="ChEBI" id="CHEBI:83834"/>
        <dbReference type="EC" id="5.2.1.8"/>
    </reaction>
</comment>
<dbReference type="PROSITE" id="PS50059">
    <property type="entry name" value="FKBP_PPIASE"/>
    <property type="match status" value="1"/>
</dbReference>
<dbReference type="PANTHER" id="PTHR45779:SF7">
    <property type="entry name" value="PEPTIDYLPROLYL ISOMERASE"/>
    <property type="match status" value="1"/>
</dbReference>
<reference evidence="7 8" key="1">
    <citation type="submission" date="2017-07" db="EMBL/GenBank/DDBJ databases">
        <title>Niveispirillum cyanobacteriorum sp. nov., isolated from cyanobacterial aggregates in a eutrophic lake.</title>
        <authorList>
            <person name="Cai H."/>
        </authorList>
    </citation>
    <scope>NUCLEOTIDE SEQUENCE [LARGE SCALE GENOMIC DNA]</scope>
    <source>
        <strain evidence="8">TH1-14</strain>
    </source>
</reference>
<sequence>MAGSMLPRCHLYHRASRSVDMSGRLKTAVCLTTLSLAVGIPAAAQQAPQTQPSGNVNDVLSMPRVDPQLQYLVENQKKPGWQVTPSGLQYRVVRRVAGNPPRPLLSDDVTVNYRGLLIDGTEFDSSYARGRPATFPLSKVVRGWQEALSMMRVGEQWELAIPGNLGYGARGQPDGGIPPNATLLFTVELLAIRKPDTTNLLARPGTVR</sequence>
<dbReference type="Gene3D" id="3.10.50.40">
    <property type="match status" value="1"/>
</dbReference>
<dbReference type="SUPFAM" id="SSF54534">
    <property type="entry name" value="FKBP-like"/>
    <property type="match status" value="1"/>
</dbReference>
<dbReference type="GO" id="GO:0006457">
    <property type="term" value="P:protein folding"/>
    <property type="evidence" value="ECO:0007669"/>
    <property type="project" value="InterPro"/>
</dbReference>
<evidence type="ECO:0000313" key="8">
    <source>
        <dbReference type="Proteomes" id="UP000216998"/>
    </source>
</evidence>
<gene>
    <name evidence="7" type="ORF">CHU95_18210</name>
</gene>
<dbReference type="PANTHER" id="PTHR45779">
    <property type="entry name" value="PEPTIDYLPROLYL ISOMERASE"/>
    <property type="match status" value="1"/>
</dbReference>
<protein>
    <recommendedName>
        <fullName evidence="5">Peptidyl-prolyl cis-trans isomerase</fullName>
        <ecNumber evidence="5">5.2.1.8</ecNumber>
    </recommendedName>
</protein>
<keyword evidence="8" id="KW-1185">Reference proteome</keyword>
<dbReference type="InterPro" id="IPR001179">
    <property type="entry name" value="PPIase_FKBP_dom"/>
</dbReference>
<dbReference type="Pfam" id="PF00254">
    <property type="entry name" value="FKBP_C"/>
    <property type="match status" value="1"/>
</dbReference>
<evidence type="ECO:0000259" key="6">
    <source>
        <dbReference type="PROSITE" id="PS50059"/>
    </source>
</evidence>
<evidence type="ECO:0000256" key="2">
    <source>
        <dbReference type="ARBA" id="ARBA00023110"/>
    </source>
</evidence>
<comment type="similarity">
    <text evidence="5">Belongs to the FKBP-type PPIase family.</text>
</comment>
<dbReference type="AlphaFoldDB" id="A0A255YTY5"/>
<accession>A0A255YTY5</accession>
<dbReference type="InterPro" id="IPR046357">
    <property type="entry name" value="PPIase_dom_sf"/>
</dbReference>
<feature type="domain" description="PPIase FKBP-type" evidence="6">
    <location>
        <begin position="106"/>
        <end position="193"/>
    </location>
</feature>